<dbReference type="Pfam" id="PF13884">
    <property type="entry name" value="Peptidase_S74"/>
    <property type="match status" value="1"/>
</dbReference>
<dbReference type="InterPro" id="IPR051577">
    <property type="entry name" value="MRF-like"/>
</dbReference>
<evidence type="ECO:0000313" key="4">
    <source>
        <dbReference type="EMBL" id="GAB1220574.1"/>
    </source>
</evidence>
<keyword evidence="2" id="KW-1133">Transmembrane helix</keyword>
<proteinExistence type="predicted"/>
<feature type="domain" description="Peptidase S74" evidence="3">
    <location>
        <begin position="269"/>
        <end position="358"/>
    </location>
</feature>
<evidence type="ECO:0000256" key="2">
    <source>
        <dbReference type="SAM" id="Phobius"/>
    </source>
</evidence>
<evidence type="ECO:0000256" key="1">
    <source>
        <dbReference type="SAM" id="MobiDB-lite"/>
    </source>
</evidence>
<dbReference type="Gene3D" id="1.10.10.10">
    <property type="entry name" value="Winged helix-like DNA-binding domain superfamily/Winged helix DNA-binding domain"/>
    <property type="match status" value="1"/>
</dbReference>
<keyword evidence="2" id="KW-0812">Transmembrane</keyword>
<feature type="region of interest" description="Disordered" evidence="1">
    <location>
        <begin position="141"/>
        <end position="175"/>
    </location>
</feature>
<dbReference type="PANTHER" id="PTHR13029:SF21">
    <property type="entry name" value="PEPTIDASE S74 DOMAIN-CONTAINING PROTEIN"/>
    <property type="match status" value="1"/>
</dbReference>
<protein>
    <recommendedName>
        <fullName evidence="3">Peptidase S74 domain-containing protein</fullName>
    </recommendedName>
</protein>
<feature type="transmembrane region" description="Helical" evidence="2">
    <location>
        <begin position="499"/>
        <end position="519"/>
    </location>
</feature>
<dbReference type="PANTHER" id="PTHR13029">
    <property type="match status" value="1"/>
</dbReference>
<evidence type="ECO:0000259" key="3">
    <source>
        <dbReference type="PROSITE" id="PS51688"/>
    </source>
</evidence>
<reference evidence="4 5" key="1">
    <citation type="journal article" date="2019" name="PLoS Negl. Trop. Dis.">
        <title>Whole genome sequencing of Entamoeba nuttalli reveals mammalian host-related molecular signatures and a novel octapeptide-repeat surface protein.</title>
        <authorList>
            <person name="Tanaka M."/>
            <person name="Makiuchi T."/>
            <person name="Komiyama T."/>
            <person name="Shiina T."/>
            <person name="Osaki K."/>
            <person name="Tachibana H."/>
        </authorList>
    </citation>
    <scope>NUCLEOTIDE SEQUENCE [LARGE SCALE GENOMIC DNA]</scope>
    <source>
        <strain evidence="4 5">P19-061405</strain>
    </source>
</reference>
<feature type="transmembrane region" description="Helical" evidence="2">
    <location>
        <begin position="403"/>
        <end position="424"/>
    </location>
</feature>
<dbReference type="PROSITE" id="PS51688">
    <property type="entry name" value="ICA"/>
    <property type="match status" value="1"/>
</dbReference>
<sequence length="698" mass="79572">MQGHDALIEAENGVMLVSSEEIPRTQKQRKKNWKCVFPNCNEPVKTRFNCYAHVWDAHLRQYYTQNYPDMYPTTAFKKTQNKTPMKSLCEKYMIQLVEKPNSKEKGSSETKQQNSLNEVIQQIPINEQNTLKTEQNMTYTISPDQTSNGAREIEMSSPNQSNEISVPSPSRITNNPEQLSESNYPFAFLSEYQFSNQFITNNYHIPPTDQPIQQFQPTATIAIEETNQQNPNIIQDNSDFIKIEQITTQLKRLHVFGEIFAENGYLVRSDARSKTDIQTIENALNSVTSLVGKKYAYKNEPNKIKYGFIAQEVQEVIPDLVQKDESGNLSVDYLGVIPYIVEALKTIHDNSVSLENSSRKEYTELSQIVEDAVLQLQMLMEEKGKHIFLEKESRASTLLTFDIFGPPIVVLLMGIMFSILSIVIPFFVPYLFFTLGVLVVVTIVLWTVVIAQRKQLKDFFVFRIMKLRWLKSQFFVWFSILTLIHVSLLISILLGYGGLIMTAVYIIFFTLLAAVTYILHISPKLHWKFSFTISLFILSFILTIICSILLTIFQPFISLNIREMNKPYHVNIRPNEPITPMVLSSPPWNCFSPQIQSDIPLPQNLTIVMPSSSTPNSVSPTVRGIVSDDISTNDIEFYIVCSGLIKVSYGKVTLKSCETKTNEKTCLNNKCGWCSSTKKCGFCEHGGEFCDNDDTHGC</sequence>
<feature type="transmembrane region" description="Helical" evidence="2">
    <location>
        <begin position="430"/>
        <end position="451"/>
    </location>
</feature>
<keyword evidence="2" id="KW-0472">Membrane</keyword>
<dbReference type="EMBL" id="BAAFRS010000055">
    <property type="protein sequence ID" value="GAB1220574.1"/>
    <property type="molecule type" value="Genomic_DNA"/>
</dbReference>
<organism evidence="4 5">
    <name type="scientific">Entamoeba nuttalli</name>
    <dbReference type="NCBI Taxonomy" id="412467"/>
    <lineage>
        <taxon>Eukaryota</taxon>
        <taxon>Amoebozoa</taxon>
        <taxon>Evosea</taxon>
        <taxon>Archamoebae</taxon>
        <taxon>Mastigamoebida</taxon>
        <taxon>Entamoebidae</taxon>
        <taxon>Entamoeba</taxon>
    </lineage>
</organism>
<accession>A0ABQ0DCM0</accession>
<feature type="transmembrane region" description="Helical" evidence="2">
    <location>
        <begin position="472"/>
        <end position="493"/>
    </location>
</feature>
<dbReference type="InterPro" id="IPR036388">
    <property type="entry name" value="WH-like_DNA-bd_sf"/>
</dbReference>
<keyword evidence="5" id="KW-1185">Reference proteome</keyword>
<feature type="transmembrane region" description="Helical" evidence="2">
    <location>
        <begin position="531"/>
        <end position="553"/>
    </location>
</feature>
<gene>
    <name evidence="4" type="ORF">ENUP19_0055G0019</name>
</gene>
<evidence type="ECO:0000313" key="5">
    <source>
        <dbReference type="Proteomes" id="UP001628156"/>
    </source>
</evidence>
<name>A0ABQ0DCM0_9EUKA</name>
<dbReference type="Proteomes" id="UP001628156">
    <property type="component" value="Unassembled WGS sequence"/>
</dbReference>
<dbReference type="InterPro" id="IPR030392">
    <property type="entry name" value="S74_ICA"/>
</dbReference>
<feature type="compositionally biased region" description="Polar residues" evidence="1">
    <location>
        <begin position="156"/>
        <end position="175"/>
    </location>
</feature>
<comment type="caution">
    <text evidence="4">The sequence shown here is derived from an EMBL/GenBank/DDBJ whole genome shotgun (WGS) entry which is preliminary data.</text>
</comment>